<keyword evidence="2" id="KW-1185">Reference proteome</keyword>
<protein>
    <submittedName>
        <fullName evidence="1">Uncharacterized protein</fullName>
    </submittedName>
</protein>
<dbReference type="EMBL" id="FN648428">
    <property type="protein sequence ID" value="CBN79457.1"/>
    <property type="molecule type" value="Genomic_DNA"/>
</dbReference>
<dbReference type="InParanoid" id="D8LJC4"/>
<dbReference type="EMBL" id="FN649755">
    <property type="protein sequence ID" value="CBN79457.1"/>
    <property type="molecule type" value="Genomic_DNA"/>
</dbReference>
<gene>
    <name evidence="1" type="ORF">Esi_0247_0024</name>
</gene>
<sequence length="89" mass="10083">MKLWFEDGDERQQKFTTVCVGSGEVILQEEESVMGEAGEGEFFPFQEEMLIKSVMIVGYGNTINDWNSINEIWLCEGGQESSRKLLGNI</sequence>
<dbReference type="AlphaFoldDB" id="D8LJC4"/>
<evidence type="ECO:0000313" key="1">
    <source>
        <dbReference type="EMBL" id="CBN79457.1"/>
    </source>
</evidence>
<name>D8LJC4_ECTSI</name>
<proteinExistence type="predicted"/>
<accession>D8LJC4</accession>
<evidence type="ECO:0000313" key="2">
    <source>
        <dbReference type="Proteomes" id="UP000002630"/>
    </source>
</evidence>
<dbReference type="Proteomes" id="UP000002630">
    <property type="component" value="Linkage Group LG30"/>
</dbReference>
<reference evidence="1 2" key="1">
    <citation type="journal article" date="2010" name="Nature">
        <title>The Ectocarpus genome and the independent evolution of multicellularity in brown algae.</title>
        <authorList>
            <person name="Cock J.M."/>
            <person name="Sterck L."/>
            <person name="Rouze P."/>
            <person name="Scornet D."/>
            <person name="Allen A.E."/>
            <person name="Amoutzias G."/>
            <person name="Anthouard V."/>
            <person name="Artiguenave F."/>
            <person name="Aury J.M."/>
            <person name="Badger J.H."/>
            <person name="Beszteri B."/>
            <person name="Billiau K."/>
            <person name="Bonnet E."/>
            <person name="Bothwell J.H."/>
            <person name="Bowler C."/>
            <person name="Boyen C."/>
            <person name="Brownlee C."/>
            <person name="Carrano C.J."/>
            <person name="Charrier B."/>
            <person name="Cho G.Y."/>
            <person name="Coelho S.M."/>
            <person name="Collen J."/>
            <person name="Corre E."/>
            <person name="Da Silva C."/>
            <person name="Delage L."/>
            <person name="Delaroque N."/>
            <person name="Dittami S.M."/>
            <person name="Doulbeau S."/>
            <person name="Elias M."/>
            <person name="Farnham G."/>
            <person name="Gachon C.M."/>
            <person name="Gschloessl B."/>
            <person name="Heesch S."/>
            <person name="Jabbari K."/>
            <person name="Jubin C."/>
            <person name="Kawai H."/>
            <person name="Kimura K."/>
            <person name="Kloareg B."/>
            <person name="Kupper F.C."/>
            <person name="Lang D."/>
            <person name="Le Bail A."/>
            <person name="Leblanc C."/>
            <person name="Lerouge P."/>
            <person name="Lohr M."/>
            <person name="Lopez P.J."/>
            <person name="Martens C."/>
            <person name="Maumus F."/>
            <person name="Michel G."/>
            <person name="Miranda-Saavedra D."/>
            <person name="Morales J."/>
            <person name="Moreau H."/>
            <person name="Motomura T."/>
            <person name="Nagasato C."/>
            <person name="Napoli C.A."/>
            <person name="Nelson D.R."/>
            <person name="Nyvall-Collen P."/>
            <person name="Peters A.F."/>
            <person name="Pommier C."/>
            <person name="Potin P."/>
            <person name="Poulain J."/>
            <person name="Quesneville H."/>
            <person name="Read B."/>
            <person name="Rensing S.A."/>
            <person name="Ritter A."/>
            <person name="Rousvoal S."/>
            <person name="Samanta M."/>
            <person name="Samson G."/>
            <person name="Schroeder D.C."/>
            <person name="Segurens B."/>
            <person name="Strittmatter M."/>
            <person name="Tonon T."/>
            <person name="Tregear J.W."/>
            <person name="Valentin K."/>
            <person name="von Dassow P."/>
            <person name="Yamagishi T."/>
            <person name="Van de Peer Y."/>
            <person name="Wincker P."/>
        </authorList>
    </citation>
    <scope>NUCLEOTIDE SEQUENCE [LARGE SCALE GENOMIC DNA]</scope>
    <source>
        <strain evidence="2">Ec32 / CCAP1310/4</strain>
    </source>
</reference>
<organism evidence="1 2">
    <name type="scientific">Ectocarpus siliculosus</name>
    <name type="common">Brown alga</name>
    <name type="synonym">Conferva siliculosa</name>
    <dbReference type="NCBI Taxonomy" id="2880"/>
    <lineage>
        <taxon>Eukaryota</taxon>
        <taxon>Sar</taxon>
        <taxon>Stramenopiles</taxon>
        <taxon>Ochrophyta</taxon>
        <taxon>PX clade</taxon>
        <taxon>Phaeophyceae</taxon>
        <taxon>Ectocarpales</taxon>
        <taxon>Ectocarpaceae</taxon>
        <taxon>Ectocarpus</taxon>
    </lineage>
</organism>